<dbReference type="Gene3D" id="3.30.160.60">
    <property type="entry name" value="Classic Zinc Finger"/>
    <property type="match status" value="1"/>
</dbReference>
<evidence type="ECO:0000256" key="1">
    <source>
        <dbReference type="PROSITE-ProRule" id="PRU00042"/>
    </source>
</evidence>
<evidence type="ECO:0000313" key="6">
    <source>
        <dbReference type="EMBL" id="GMG24378.1"/>
    </source>
</evidence>
<evidence type="ECO:0000259" key="5">
    <source>
        <dbReference type="PROSITE" id="PS50157"/>
    </source>
</evidence>
<dbReference type="OrthoDB" id="9439903at2759"/>
<evidence type="ECO:0000256" key="4">
    <source>
        <dbReference type="SAM" id="Phobius"/>
    </source>
</evidence>
<feature type="region of interest" description="Disordered" evidence="3">
    <location>
        <begin position="446"/>
        <end position="515"/>
    </location>
</feature>
<feature type="region of interest" description="Disordered" evidence="3">
    <location>
        <begin position="201"/>
        <end position="238"/>
    </location>
</feature>
<dbReference type="Proteomes" id="UP001165063">
    <property type="component" value="Unassembled WGS sequence"/>
</dbReference>
<feature type="domain" description="C2H2-type" evidence="5">
    <location>
        <begin position="236"/>
        <end position="263"/>
    </location>
</feature>
<keyword evidence="1" id="KW-0862">Zinc</keyword>
<dbReference type="PROSITE" id="PS50157">
    <property type="entry name" value="ZINC_FINGER_C2H2_2"/>
    <property type="match status" value="1"/>
</dbReference>
<proteinExistence type="predicted"/>
<protein>
    <submittedName>
        <fullName evidence="6">Unnamed protein product</fullName>
    </submittedName>
</protein>
<feature type="compositionally biased region" description="Basic and acidic residues" evidence="3">
    <location>
        <begin position="204"/>
        <end position="221"/>
    </location>
</feature>
<dbReference type="SUPFAM" id="SSF57667">
    <property type="entry name" value="beta-beta-alpha zinc fingers"/>
    <property type="match status" value="1"/>
</dbReference>
<dbReference type="InterPro" id="IPR013087">
    <property type="entry name" value="Znf_C2H2_type"/>
</dbReference>
<gene>
    <name evidence="6" type="ORF">Amon01_000292600</name>
</gene>
<feature type="compositionally biased region" description="Low complexity" evidence="3">
    <location>
        <begin position="456"/>
        <end position="491"/>
    </location>
</feature>
<organism evidence="6 7">
    <name type="scientific">Ambrosiozyma monospora</name>
    <name type="common">Yeast</name>
    <name type="synonym">Endomycopsis monosporus</name>
    <dbReference type="NCBI Taxonomy" id="43982"/>
    <lineage>
        <taxon>Eukaryota</taxon>
        <taxon>Fungi</taxon>
        <taxon>Dikarya</taxon>
        <taxon>Ascomycota</taxon>
        <taxon>Saccharomycotina</taxon>
        <taxon>Pichiomycetes</taxon>
        <taxon>Pichiales</taxon>
        <taxon>Pichiaceae</taxon>
        <taxon>Ambrosiozyma</taxon>
    </lineage>
</organism>
<comment type="caution">
    <text evidence="6">The sequence shown here is derived from an EMBL/GenBank/DDBJ whole genome shotgun (WGS) entry which is preliminary data.</text>
</comment>
<evidence type="ECO:0000313" key="7">
    <source>
        <dbReference type="Proteomes" id="UP001165063"/>
    </source>
</evidence>
<dbReference type="InterPro" id="IPR036236">
    <property type="entry name" value="Znf_C2H2_sf"/>
</dbReference>
<sequence length="663" mass="73823">MTTSILKRETNSTSFYSLFIISVFCSLFKWIADVVKQVTSYSSSTNSSNKAQQKKITELPSSASASSSLFPPSLAILKNLTTKDLKACSTGSNSQLVSIINENGQVEFILSDNDTQQDQQEQPLMKSKATQQQKVTEIQQLSPASEGCSPSIKTVLSLPHIPKTSDHLMDSDLLALSPVSSVKSNNSNLCNEVSSAISVTPLAESDHDHSQDENESEHESAENLTGEESEGENKVHQCPHCNSKFRMRGYLTRHIKKHSNQKAFMCPFYDPNAPQKCHATGGFSRRDTYKTHLKARHFKYPPGVKSSDRIGMHGWCGICGEGFKNNEIWVERHITNGQCPGLPQDYVKGLKIGKKKTGKHSKLLDVDDNFQQSINQSSPLSMYGTPSPQSYGVPTPNFSYQPSLKNKLQQFNTALYCSMQGNAAVAQTLMSQQQQQAIQQNMLTPSRSISPPLEAQQQQQNFSSQQQQQNQFIQQQQQQQQQHQQQQVQNQYDYLTGPPQLPTNESNGYEDDNEDFPCLDGECSSETFMSEAALFYHQKQIEAEQLEKVKQEQLQKEQEIKQQQQQLLFNKAYMAVFNSLQPQYQAALNMNMMNMLGSHSNSSNSSQSSISSGNATPSINNYSNISTSGGTSNVFSSVGVSDDFNSGYNSTFNILNLGLNQEL</sequence>
<keyword evidence="2" id="KW-0175">Coiled coil</keyword>
<dbReference type="PROSITE" id="PS00028">
    <property type="entry name" value="ZINC_FINGER_C2H2_1"/>
    <property type="match status" value="1"/>
</dbReference>
<feature type="coiled-coil region" evidence="2">
    <location>
        <begin position="536"/>
        <end position="566"/>
    </location>
</feature>
<dbReference type="AlphaFoldDB" id="A0A9W7DIW5"/>
<keyword evidence="7" id="KW-1185">Reference proteome</keyword>
<keyword evidence="4" id="KW-0472">Membrane</keyword>
<evidence type="ECO:0000256" key="2">
    <source>
        <dbReference type="SAM" id="Coils"/>
    </source>
</evidence>
<accession>A0A9W7DIW5</accession>
<reference evidence="6" key="1">
    <citation type="submission" date="2023-04" db="EMBL/GenBank/DDBJ databases">
        <title>Ambrosiozyma monospora NBRC 1965.</title>
        <authorList>
            <person name="Ichikawa N."/>
            <person name="Sato H."/>
            <person name="Tonouchi N."/>
        </authorList>
    </citation>
    <scope>NUCLEOTIDE SEQUENCE</scope>
    <source>
        <strain evidence="6">NBRC 1965</strain>
    </source>
</reference>
<keyword evidence="1" id="KW-0863">Zinc-finger</keyword>
<keyword evidence="1" id="KW-0479">Metal-binding</keyword>
<keyword evidence="4" id="KW-0812">Transmembrane</keyword>
<dbReference type="SMART" id="SM00355">
    <property type="entry name" value="ZnF_C2H2"/>
    <property type="match status" value="2"/>
</dbReference>
<dbReference type="GO" id="GO:0008270">
    <property type="term" value="F:zinc ion binding"/>
    <property type="evidence" value="ECO:0007669"/>
    <property type="project" value="UniProtKB-KW"/>
</dbReference>
<evidence type="ECO:0000256" key="3">
    <source>
        <dbReference type="SAM" id="MobiDB-lite"/>
    </source>
</evidence>
<keyword evidence="4" id="KW-1133">Transmembrane helix</keyword>
<dbReference type="EMBL" id="BSXU01001153">
    <property type="protein sequence ID" value="GMG24378.1"/>
    <property type="molecule type" value="Genomic_DNA"/>
</dbReference>
<feature type="transmembrane region" description="Helical" evidence="4">
    <location>
        <begin position="12"/>
        <end position="32"/>
    </location>
</feature>
<name>A0A9W7DIW5_AMBMO</name>